<keyword evidence="6 10" id="KW-1133">Transmembrane helix</keyword>
<dbReference type="GO" id="GO:0005789">
    <property type="term" value="C:endoplasmic reticulum membrane"/>
    <property type="evidence" value="ECO:0007669"/>
    <property type="project" value="UniProtKB-SubCell"/>
</dbReference>
<accession>Q231X5</accession>
<protein>
    <submittedName>
        <fullName evidence="12">Di-glucose-binding within endoplasmic reticulum protein</fullName>
    </submittedName>
</protein>
<dbReference type="Pfam" id="PF11721">
    <property type="entry name" value="Malectin"/>
    <property type="match status" value="1"/>
</dbReference>
<dbReference type="InterPro" id="IPR021720">
    <property type="entry name" value="Malectin_dom"/>
</dbReference>
<dbReference type="HOGENOM" id="CLU_652994_0_0_1"/>
<keyword evidence="8" id="KW-0325">Glycoprotein</keyword>
<gene>
    <name evidence="12" type="ORF">TTHERM_00735210</name>
</gene>
<dbReference type="eggNOG" id="KOG3593">
    <property type="taxonomic scope" value="Eukaryota"/>
</dbReference>
<evidence type="ECO:0000256" key="5">
    <source>
        <dbReference type="ARBA" id="ARBA00022824"/>
    </source>
</evidence>
<evidence type="ECO:0000313" key="12">
    <source>
        <dbReference type="EMBL" id="EAR91325.2"/>
    </source>
</evidence>
<dbReference type="GeneID" id="7823286"/>
<dbReference type="PANTHER" id="PTHR13460">
    <property type="match status" value="1"/>
</dbReference>
<evidence type="ECO:0000256" key="6">
    <source>
        <dbReference type="ARBA" id="ARBA00022989"/>
    </source>
</evidence>
<dbReference type="STRING" id="312017.Q231X5"/>
<dbReference type="Proteomes" id="UP000009168">
    <property type="component" value="Unassembled WGS sequence"/>
</dbReference>
<reference evidence="13" key="1">
    <citation type="journal article" date="2006" name="PLoS Biol.">
        <title>Macronuclear genome sequence of the ciliate Tetrahymena thermophila, a model eukaryote.</title>
        <authorList>
            <person name="Eisen J.A."/>
            <person name="Coyne R.S."/>
            <person name="Wu M."/>
            <person name="Wu D."/>
            <person name="Thiagarajan M."/>
            <person name="Wortman J.R."/>
            <person name="Badger J.H."/>
            <person name="Ren Q."/>
            <person name="Amedeo P."/>
            <person name="Jones K.M."/>
            <person name="Tallon L.J."/>
            <person name="Delcher A.L."/>
            <person name="Salzberg S.L."/>
            <person name="Silva J.C."/>
            <person name="Haas B.J."/>
            <person name="Majoros W.H."/>
            <person name="Farzad M."/>
            <person name="Carlton J.M."/>
            <person name="Smith R.K. Jr."/>
            <person name="Garg J."/>
            <person name="Pearlman R.E."/>
            <person name="Karrer K.M."/>
            <person name="Sun L."/>
            <person name="Manning G."/>
            <person name="Elde N.C."/>
            <person name="Turkewitz A.P."/>
            <person name="Asai D.J."/>
            <person name="Wilkes D.E."/>
            <person name="Wang Y."/>
            <person name="Cai H."/>
            <person name="Collins K."/>
            <person name="Stewart B.A."/>
            <person name="Lee S.R."/>
            <person name="Wilamowska K."/>
            <person name="Weinberg Z."/>
            <person name="Ruzzo W.L."/>
            <person name="Wloga D."/>
            <person name="Gaertig J."/>
            <person name="Frankel J."/>
            <person name="Tsao C.-C."/>
            <person name="Gorovsky M.A."/>
            <person name="Keeling P.J."/>
            <person name="Waller R.F."/>
            <person name="Patron N.J."/>
            <person name="Cherry J.M."/>
            <person name="Stover N.A."/>
            <person name="Krieger C.J."/>
            <person name="del Toro C."/>
            <person name="Ryder H.F."/>
            <person name="Williamson S.C."/>
            <person name="Barbeau R.A."/>
            <person name="Hamilton E.P."/>
            <person name="Orias E."/>
        </authorList>
    </citation>
    <scope>NUCLEOTIDE SEQUENCE [LARGE SCALE GENOMIC DNA]</scope>
    <source>
        <strain evidence="13">SB210</strain>
    </source>
</reference>
<sequence>MQFRIQGILKAILCGYVFTLSQVMAFLPKEEKILAINCGENKFYKDTSSKILYKPDTFRDGGQVARREDVRFQQRKTIFDEIYDWNIHRTYVYDQKAFSYLLPLKRSGEYSLIMIFAEINDIGAKKRVFNIIVEDEVVIPNFDIYTLAGGKQLPHFEIIEFSFQNRVLKNKSKDNVIKTYNATYQSLNVTFESIRGSAKLDAIILYEGTFQDIKKNMVELFMDKSNNGEGLKMNQLRIFLQGNQITCQSDKDYIFPMRQYFIKKINEQQMQTCSQNINSQYSSAPQQNKIQNDQQEIVDKRKLTSQQIHNIRKPPAKRYQEIIEQIKETAQNFSQYIANNLIFFSCLFVHYLVICFLFRDKNKDKGNKNSKQQLTFKQMISQANLLQQQQQYQQQQQQLLQSQMLQKINQNSNQDQQDEAQ</sequence>
<keyword evidence="13" id="KW-1185">Reference proteome</keyword>
<feature type="domain" description="Malectin" evidence="11">
    <location>
        <begin position="33"/>
        <end position="203"/>
    </location>
</feature>
<dbReference type="OrthoDB" id="10013439at2759"/>
<evidence type="ECO:0000256" key="7">
    <source>
        <dbReference type="ARBA" id="ARBA00023136"/>
    </source>
</evidence>
<comment type="similarity">
    <text evidence="2">Belongs to the malectin family.</text>
</comment>
<keyword evidence="7 10" id="KW-0472">Membrane</keyword>
<evidence type="ECO:0000256" key="2">
    <source>
        <dbReference type="ARBA" id="ARBA00009141"/>
    </source>
</evidence>
<keyword evidence="3 10" id="KW-0812">Transmembrane</keyword>
<evidence type="ECO:0000256" key="1">
    <source>
        <dbReference type="ARBA" id="ARBA00004115"/>
    </source>
</evidence>
<dbReference type="EMBL" id="GG662786">
    <property type="protein sequence ID" value="EAR91325.2"/>
    <property type="molecule type" value="Genomic_DNA"/>
</dbReference>
<comment type="subcellular location">
    <subcellularLocation>
        <location evidence="1">Endoplasmic reticulum membrane</location>
        <topology evidence="1">Single-pass type I membrane protein</topology>
    </subcellularLocation>
</comment>
<feature type="transmembrane region" description="Helical" evidence="10">
    <location>
        <begin position="7"/>
        <end position="27"/>
    </location>
</feature>
<dbReference type="Gene3D" id="2.60.120.430">
    <property type="entry name" value="Galactose-binding lectin"/>
    <property type="match status" value="1"/>
</dbReference>
<evidence type="ECO:0000259" key="11">
    <source>
        <dbReference type="Pfam" id="PF11721"/>
    </source>
</evidence>
<evidence type="ECO:0000256" key="8">
    <source>
        <dbReference type="ARBA" id="ARBA00023180"/>
    </source>
</evidence>
<evidence type="ECO:0000256" key="3">
    <source>
        <dbReference type="ARBA" id="ARBA00022692"/>
    </source>
</evidence>
<dbReference type="GO" id="GO:0030246">
    <property type="term" value="F:carbohydrate binding"/>
    <property type="evidence" value="ECO:0007669"/>
    <property type="project" value="InterPro"/>
</dbReference>
<keyword evidence="5" id="KW-0256">Endoplasmic reticulum</keyword>
<feature type="transmembrane region" description="Helical" evidence="10">
    <location>
        <begin position="336"/>
        <end position="358"/>
    </location>
</feature>
<name>Q231X5_TETTS</name>
<evidence type="ECO:0000256" key="10">
    <source>
        <dbReference type="SAM" id="Phobius"/>
    </source>
</evidence>
<evidence type="ECO:0000256" key="9">
    <source>
        <dbReference type="ARBA" id="ARBA00023277"/>
    </source>
</evidence>
<dbReference type="AlphaFoldDB" id="Q231X5"/>
<keyword evidence="4" id="KW-0732">Signal</keyword>
<keyword evidence="9" id="KW-0119">Carbohydrate metabolism</keyword>
<dbReference type="KEGG" id="tet:TTHERM_00735210"/>
<dbReference type="RefSeq" id="XP_001011570.2">
    <property type="nucleotide sequence ID" value="XM_001011570.3"/>
</dbReference>
<proteinExistence type="inferred from homology"/>
<dbReference type="InterPro" id="IPR039155">
    <property type="entry name" value="MLEC"/>
</dbReference>
<organism evidence="12 13">
    <name type="scientific">Tetrahymena thermophila (strain SB210)</name>
    <dbReference type="NCBI Taxonomy" id="312017"/>
    <lineage>
        <taxon>Eukaryota</taxon>
        <taxon>Sar</taxon>
        <taxon>Alveolata</taxon>
        <taxon>Ciliophora</taxon>
        <taxon>Intramacronucleata</taxon>
        <taxon>Oligohymenophorea</taxon>
        <taxon>Hymenostomatida</taxon>
        <taxon>Tetrahymenina</taxon>
        <taxon>Tetrahymenidae</taxon>
        <taxon>Tetrahymena</taxon>
    </lineage>
</organism>
<dbReference type="PANTHER" id="PTHR13460:SF0">
    <property type="entry name" value="MALECTIN"/>
    <property type="match status" value="1"/>
</dbReference>
<evidence type="ECO:0000256" key="4">
    <source>
        <dbReference type="ARBA" id="ARBA00022729"/>
    </source>
</evidence>
<evidence type="ECO:0000313" key="13">
    <source>
        <dbReference type="Proteomes" id="UP000009168"/>
    </source>
</evidence>
<dbReference type="InParanoid" id="Q231X5"/>